<comment type="similarity">
    <text evidence="3">Belongs to the TO family.</text>
</comment>
<reference evidence="6" key="1">
    <citation type="submission" date="2023-01" db="EMBL/GenBank/DDBJ databases">
        <title>Key to firefly adult light organ development and bioluminescence: homeobox transcription factors regulate luciferase expression and transportation to peroxisome.</title>
        <authorList>
            <person name="Fu X."/>
        </authorList>
    </citation>
    <scope>NUCLEOTIDE SEQUENCE [LARGE SCALE GENOMIC DNA]</scope>
</reference>
<dbReference type="Gene3D" id="3.15.10.30">
    <property type="entry name" value="Haemolymph juvenile hormone binding protein"/>
    <property type="match status" value="1"/>
</dbReference>
<accession>A0AAN7SGU7</accession>
<dbReference type="GO" id="GO:0007623">
    <property type="term" value="P:circadian rhythm"/>
    <property type="evidence" value="ECO:0007669"/>
    <property type="project" value="UniProtKB-ARBA"/>
</dbReference>
<evidence type="ECO:0000313" key="5">
    <source>
        <dbReference type="EMBL" id="KAK4879329.1"/>
    </source>
</evidence>
<name>A0AAN7SGU7_9COLE</name>
<comment type="caution">
    <text evidence="5">The sequence shown here is derived from an EMBL/GenBank/DDBJ whole genome shotgun (WGS) entry which is preliminary data.</text>
</comment>
<dbReference type="GO" id="GO:0005615">
    <property type="term" value="C:extracellular space"/>
    <property type="evidence" value="ECO:0007669"/>
    <property type="project" value="TreeGrafter"/>
</dbReference>
<dbReference type="InterPro" id="IPR038606">
    <property type="entry name" value="To_sf"/>
</dbReference>
<dbReference type="EMBL" id="JARPUR010000003">
    <property type="protein sequence ID" value="KAK4879329.1"/>
    <property type="molecule type" value="Genomic_DNA"/>
</dbReference>
<keyword evidence="2" id="KW-0090">Biological rhythms</keyword>
<gene>
    <name evidence="5" type="ORF">RN001_007475</name>
</gene>
<feature type="signal peptide" evidence="4">
    <location>
        <begin position="1"/>
        <end position="18"/>
    </location>
</feature>
<protein>
    <submittedName>
        <fullName evidence="5">Uncharacterized protein</fullName>
    </submittedName>
</protein>
<dbReference type="PANTHER" id="PTHR11008">
    <property type="entry name" value="PROTEIN TAKEOUT-LIKE PROTEIN"/>
    <property type="match status" value="1"/>
</dbReference>
<dbReference type="SMART" id="SM00700">
    <property type="entry name" value="JHBP"/>
    <property type="match status" value="1"/>
</dbReference>
<dbReference type="FunFam" id="3.15.10.30:FF:000001">
    <property type="entry name" value="Takeout-like protein 1"/>
    <property type="match status" value="1"/>
</dbReference>
<dbReference type="Pfam" id="PF06585">
    <property type="entry name" value="JHBP"/>
    <property type="match status" value="1"/>
</dbReference>
<dbReference type="AlphaFoldDB" id="A0AAN7SGU7"/>
<sequence length="245" mass="27422">MFSTVFIVLTFTILSCLSANIPNYIHICKRSDPDVAKCIMNSIEVIRPRLKKGITELGVPALEPLRIHDLDIGRGSPNFKADLTNIDVFGSSDFQIHKLKVNVPTLTFRVQVTLPLLRLSGHYDVNARILVVPFKGQGKFHANATQCTGTAVLKGSLNEQNGVKRLHFTKLDLKLQIGDYNIKLESGANSDPIIIQAANDVFNQNRKDFIEIAAPFIETRVSEMILEIANDIVKNFEYDEVFPEK</sequence>
<evidence type="ECO:0000256" key="1">
    <source>
        <dbReference type="ARBA" id="ARBA00022729"/>
    </source>
</evidence>
<evidence type="ECO:0000313" key="6">
    <source>
        <dbReference type="Proteomes" id="UP001353858"/>
    </source>
</evidence>
<evidence type="ECO:0000256" key="4">
    <source>
        <dbReference type="SAM" id="SignalP"/>
    </source>
</evidence>
<evidence type="ECO:0000256" key="2">
    <source>
        <dbReference type="ARBA" id="ARBA00023108"/>
    </source>
</evidence>
<feature type="chain" id="PRO_5043037907" evidence="4">
    <location>
        <begin position="19"/>
        <end position="245"/>
    </location>
</feature>
<dbReference type="InterPro" id="IPR010562">
    <property type="entry name" value="Haemolymph_juvenile_hormone-bd"/>
</dbReference>
<dbReference type="PANTHER" id="PTHR11008:SF39">
    <property type="entry name" value="CIRCADIAN CLOCK-CONTROLLED PROTEIN-LIKE PROTEIN"/>
    <property type="match status" value="1"/>
</dbReference>
<proteinExistence type="inferred from homology"/>
<keyword evidence="1 4" id="KW-0732">Signal</keyword>
<keyword evidence="6" id="KW-1185">Reference proteome</keyword>
<dbReference type="Proteomes" id="UP001353858">
    <property type="component" value="Unassembled WGS sequence"/>
</dbReference>
<organism evidence="5 6">
    <name type="scientific">Aquatica leii</name>
    <dbReference type="NCBI Taxonomy" id="1421715"/>
    <lineage>
        <taxon>Eukaryota</taxon>
        <taxon>Metazoa</taxon>
        <taxon>Ecdysozoa</taxon>
        <taxon>Arthropoda</taxon>
        <taxon>Hexapoda</taxon>
        <taxon>Insecta</taxon>
        <taxon>Pterygota</taxon>
        <taxon>Neoptera</taxon>
        <taxon>Endopterygota</taxon>
        <taxon>Coleoptera</taxon>
        <taxon>Polyphaga</taxon>
        <taxon>Elateriformia</taxon>
        <taxon>Elateroidea</taxon>
        <taxon>Lampyridae</taxon>
        <taxon>Luciolinae</taxon>
        <taxon>Aquatica</taxon>
    </lineage>
</organism>
<evidence type="ECO:0000256" key="3">
    <source>
        <dbReference type="ARBA" id="ARBA00060902"/>
    </source>
</evidence>